<dbReference type="PANTHER" id="PTHR14389:SF4">
    <property type="entry name" value="SERINE PROTEASE FAM111B"/>
    <property type="match status" value="1"/>
</dbReference>
<dbReference type="InParanoid" id="A0A6J2LSY3"/>
<dbReference type="GO" id="GO:0006260">
    <property type="term" value="P:DNA replication"/>
    <property type="evidence" value="ECO:0007669"/>
    <property type="project" value="TreeGrafter"/>
</dbReference>
<evidence type="ECO:0000256" key="2">
    <source>
        <dbReference type="SAM" id="SignalP"/>
    </source>
</evidence>
<feature type="region of interest" description="Disordered" evidence="1">
    <location>
        <begin position="340"/>
        <end position="428"/>
    </location>
</feature>
<organism evidence="3 4">
    <name type="scientific">Phyllostomus discolor</name>
    <name type="common">pale spear-nosed bat</name>
    <dbReference type="NCBI Taxonomy" id="89673"/>
    <lineage>
        <taxon>Eukaryota</taxon>
        <taxon>Metazoa</taxon>
        <taxon>Chordata</taxon>
        <taxon>Craniata</taxon>
        <taxon>Vertebrata</taxon>
        <taxon>Euteleostomi</taxon>
        <taxon>Mammalia</taxon>
        <taxon>Eutheria</taxon>
        <taxon>Laurasiatheria</taxon>
        <taxon>Chiroptera</taxon>
        <taxon>Yangochiroptera</taxon>
        <taxon>Phyllostomidae</taxon>
        <taxon>Phyllostominae</taxon>
        <taxon>Phyllostomus</taxon>
    </lineage>
</organism>
<dbReference type="OrthoDB" id="10025068at2759"/>
<feature type="compositionally biased region" description="Basic residues" evidence="1">
    <location>
        <begin position="340"/>
        <end position="350"/>
    </location>
</feature>
<dbReference type="PANTHER" id="PTHR14389">
    <property type="entry name" value="SI:CH1073-475A24.1"/>
    <property type="match status" value="1"/>
</dbReference>
<feature type="chain" id="PRO_5028828979" evidence="2">
    <location>
        <begin position="23"/>
        <end position="791"/>
    </location>
</feature>
<name>A0A6J2LSY3_9CHIR</name>
<dbReference type="Gene3D" id="2.40.10.120">
    <property type="match status" value="1"/>
</dbReference>
<keyword evidence="2" id="KW-0732">Signal</keyword>
<evidence type="ECO:0000313" key="3">
    <source>
        <dbReference type="Proteomes" id="UP000504628"/>
    </source>
</evidence>
<protein>
    <submittedName>
        <fullName evidence="4">Protein FAM111B</fullName>
    </submittedName>
</protein>
<dbReference type="InterPro" id="IPR009003">
    <property type="entry name" value="Peptidase_S1_PA"/>
</dbReference>
<evidence type="ECO:0000313" key="4">
    <source>
        <dbReference type="RefSeq" id="XP_028370862.2"/>
    </source>
</evidence>
<dbReference type="AlphaFoldDB" id="A0A6J2LSY3"/>
<dbReference type="Proteomes" id="UP000504628">
    <property type="component" value="Chromosome 6"/>
</dbReference>
<dbReference type="GO" id="GO:0005634">
    <property type="term" value="C:nucleus"/>
    <property type="evidence" value="ECO:0007669"/>
    <property type="project" value="TreeGrafter"/>
</dbReference>
<gene>
    <name evidence="4" type="primary">FAM111B</name>
</gene>
<reference evidence="4" key="1">
    <citation type="submission" date="2025-08" db="UniProtKB">
        <authorList>
            <consortium name="RefSeq"/>
        </authorList>
    </citation>
    <scope>IDENTIFICATION</scope>
    <source>
        <tissue evidence="4">Muscle</tissue>
    </source>
</reference>
<dbReference type="Pfam" id="PF13365">
    <property type="entry name" value="Trypsin_2"/>
    <property type="match status" value="1"/>
</dbReference>
<dbReference type="CTD" id="374393"/>
<feature type="compositionally biased region" description="Basic and acidic residues" evidence="1">
    <location>
        <begin position="413"/>
        <end position="428"/>
    </location>
</feature>
<sequence>MFSPLPTKVSFVLPILSSFVSSQEGKSRSSHSIWPEIQVFCSGRMDPVPVSSPEPVVDVSEILSGLIMNPMKCEEEESLGATENDPCSRPEVTKDIVTKQTRSSTTVDPSPCDMGNCSSTVQPEVSGHEASLKIQNPDVSRSDKCYFCFTFKEGSGKTDRSVFTACGKLNESIDSALRANENVLKRIENCSSKNIFAYGQEAIEGYINLGMPLKCLPEGSKLEISVGQRKGNQKEGDQILRHYENPSIECVLFHVVAIGKSIKKIVNNTALHEQASTLCIYALKGETLREALCKDGRFRSDLDEFEWKLIENHTNIHGKQSTVEEVAGKTLELGISKKSPVRKRTPLKTRQKNDNATGEVSPYDVMPRQNQVHQPANDGEPEGVEHHRENILPPQSLKNDLEGKKRQTISRMKRNDSERNRKCGEETSRAWERPRLHMESAINWGIQGEATQHWLKNCTVLSNVIMQRYPHFSEAMLWMKNYFEEEQKRTNLLPSQQFKIYEKCFAKVTKNSMSVATCEHLTQLSKSVGHVRWENNGNTGHATCFVFNDGYIFTCRHVVHMMVGEDTPPHQWPDIISQFTKVTFTYKDFCPPAEEWFSLEADVEVSAGNLDYAILKLKANGNRFPPGLVGHISSLPSSGLIYIIGHPEGRRKEIDGCAVISLQEREGRYSHPHPHGVAGPGLQGATQDVCSMFTPRSLPPEAYRTYILSYDTCFTSGSSGSPVFNADGKVVAVHSFGQFYKSEGKEHAFIEFGYSMDSILCDLKQRKELLYKLLPGEKYENLNQEENNKQE</sequence>
<dbReference type="KEGG" id="pdic:114499110"/>
<feature type="signal peptide" evidence="2">
    <location>
        <begin position="1"/>
        <end position="22"/>
    </location>
</feature>
<keyword evidence="3" id="KW-1185">Reference proteome</keyword>
<evidence type="ECO:0000256" key="1">
    <source>
        <dbReference type="SAM" id="MobiDB-lite"/>
    </source>
</evidence>
<dbReference type="RefSeq" id="XP_028370862.2">
    <property type="nucleotide sequence ID" value="XM_028515061.2"/>
</dbReference>
<accession>A0A6J2LSY3</accession>
<dbReference type="FunCoup" id="A0A6J2LSY3">
    <property type="interactions" value="506"/>
</dbReference>
<dbReference type="SUPFAM" id="SSF50494">
    <property type="entry name" value="Trypsin-like serine proteases"/>
    <property type="match status" value="1"/>
</dbReference>
<proteinExistence type="predicted"/>
<dbReference type="GeneID" id="114499110"/>
<dbReference type="GO" id="GO:0000785">
    <property type="term" value="C:chromatin"/>
    <property type="evidence" value="ECO:0007669"/>
    <property type="project" value="TreeGrafter"/>
</dbReference>